<comment type="caution">
    <text evidence="1">The sequence shown here is derived from an EMBL/GenBank/DDBJ whole genome shotgun (WGS) entry which is preliminary data.</text>
</comment>
<dbReference type="AlphaFoldDB" id="A0A645GSB8"/>
<reference evidence="1" key="1">
    <citation type="submission" date="2019-08" db="EMBL/GenBank/DDBJ databases">
        <authorList>
            <person name="Kucharzyk K."/>
            <person name="Murdoch R.W."/>
            <person name="Higgins S."/>
            <person name="Loffler F."/>
        </authorList>
    </citation>
    <scope>NUCLEOTIDE SEQUENCE</scope>
</reference>
<organism evidence="1">
    <name type="scientific">bioreactor metagenome</name>
    <dbReference type="NCBI Taxonomy" id="1076179"/>
    <lineage>
        <taxon>unclassified sequences</taxon>
        <taxon>metagenomes</taxon>
        <taxon>ecological metagenomes</taxon>
    </lineage>
</organism>
<proteinExistence type="predicted"/>
<gene>
    <name evidence="1" type="ORF">SDC9_176621</name>
</gene>
<dbReference type="EMBL" id="VSSQ01079736">
    <property type="protein sequence ID" value="MPN29170.1"/>
    <property type="molecule type" value="Genomic_DNA"/>
</dbReference>
<sequence length="97" mass="10708">MIFLILNVFGHFRDRGPLVPHTAGFQYKQAYAQGSGFRINGDHSARQTRIIFLQGVSCQNGTLIGTGQPAGESDVENVVVSLQRFMKHVVKYGSIDL</sequence>
<name>A0A645GSB8_9ZZZZ</name>
<accession>A0A645GSB8</accession>
<evidence type="ECO:0000313" key="1">
    <source>
        <dbReference type="EMBL" id="MPN29170.1"/>
    </source>
</evidence>
<protein>
    <submittedName>
        <fullName evidence="1">Uncharacterized protein</fullName>
    </submittedName>
</protein>